<dbReference type="HOGENOM" id="CLU_785550_0_0_1"/>
<evidence type="ECO:0000313" key="2">
    <source>
        <dbReference type="Proteomes" id="UP000027073"/>
    </source>
</evidence>
<dbReference type="STRING" id="1137138.A0A067N8I1"/>
<dbReference type="Proteomes" id="UP000027073">
    <property type="component" value="Unassembled WGS sequence"/>
</dbReference>
<name>A0A067N8I1_PLEO1</name>
<dbReference type="InParanoid" id="A0A067N8I1"/>
<sequence length="353" mass="40155">MSCTTTIEQVQKRMPLATDTTAVPPVQQKPGCEGPVWVPLRVCGFLYSYDDLVAYAEKYLPDDLEKERSKRPIRDYRRQRALKHIKNQLENLDYVLVQLADGEVAKCMLVGSNYDEEELANARHLDRIAKFRKVLAIDSTCEPKWYRLGRIQVVNPLKAQHRLMISEERAYPDMLIEYVYEIDLDDEVFWVNGMPIFRLDCMPMAEVFLEVLGKDIYGHYATTESMASKHGFRIAAPPQPLSADMASYEFLRGSTSVDIWELLSVRRAFPGRARVHSAVRGHRRGVDVQSQIRSPFLASQISPLGPSTIPPYIVSTAKSLVFRAFLPMVFHPDVALSSVPTSKSIELPEHLNN</sequence>
<accession>A0A067N8I1</accession>
<reference evidence="2" key="1">
    <citation type="journal article" date="2014" name="Proc. Natl. Acad. Sci. U.S.A.">
        <title>Extensive sampling of basidiomycete genomes demonstrates inadequacy of the white-rot/brown-rot paradigm for wood decay fungi.</title>
        <authorList>
            <person name="Riley R."/>
            <person name="Salamov A.A."/>
            <person name="Brown D.W."/>
            <person name="Nagy L.G."/>
            <person name="Floudas D."/>
            <person name="Held B.W."/>
            <person name="Levasseur A."/>
            <person name="Lombard V."/>
            <person name="Morin E."/>
            <person name="Otillar R."/>
            <person name="Lindquist E.A."/>
            <person name="Sun H."/>
            <person name="LaButti K.M."/>
            <person name="Schmutz J."/>
            <person name="Jabbour D."/>
            <person name="Luo H."/>
            <person name="Baker S.E."/>
            <person name="Pisabarro A.G."/>
            <person name="Walton J.D."/>
            <person name="Blanchette R.A."/>
            <person name="Henrissat B."/>
            <person name="Martin F."/>
            <person name="Cullen D."/>
            <person name="Hibbett D.S."/>
            <person name="Grigoriev I.V."/>
        </authorList>
    </citation>
    <scope>NUCLEOTIDE SEQUENCE [LARGE SCALE GENOMIC DNA]</scope>
    <source>
        <strain evidence="2">PC15</strain>
    </source>
</reference>
<dbReference type="EMBL" id="KL198012">
    <property type="protein sequence ID" value="KDQ24164.1"/>
    <property type="molecule type" value="Genomic_DNA"/>
</dbReference>
<protein>
    <submittedName>
        <fullName evidence="1">Uncharacterized protein</fullName>
    </submittedName>
</protein>
<proteinExistence type="predicted"/>
<gene>
    <name evidence="1" type="ORF">PLEOSDRAFT_1108617</name>
</gene>
<evidence type="ECO:0000313" key="1">
    <source>
        <dbReference type="EMBL" id="KDQ24164.1"/>
    </source>
</evidence>
<organism evidence="1 2">
    <name type="scientific">Pleurotus ostreatus (strain PC15)</name>
    <name type="common">Oyster mushroom</name>
    <dbReference type="NCBI Taxonomy" id="1137138"/>
    <lineage>
        <taxon>Eukaryota</taxon>
        <taxon>Fungi</taxon>
        <taxon>Dikarya</taxon>
        <taxon>Basidiomycota</taxon>
        <taxon>Agaricomycotina</taxon>
        <taxon>Agaricomycetes</taxon>
        <taxon>Agaricomycetidae</taxon>
        <taxon>Agaricales</taxon>
        <taxon>Pleurotineae</taxon>
        <taxon>Pleurotaceae</taxon>
        <taxon>Pleurotus</taxon>
    </lineage>
</organism>
<dbReference type="AlphaFoldDB" id="A0A067N8I1"/>
<dbReference type="VEuPathDB" id="FungiDB:PLEOSDRAFT_1108617"/>
<dbReference type="OrthoDB" id="3229878at2759"/>